<gene>
    <name evidence="2" type="ORF">BSL82_01250</name>
</gene>
<evidence type="ECO:0000313" key="2">
    <source>
        <dbReference type="EMBL" id="API58090.1"/>
    </source>
</evidence>
<organism evidence="2 3">
    <name type="scientific">Tardibacter chloracetimidivorans</name>
    <dbReference type="NCBI Taxonomy" id="1921510"/>
    <lineage>
        <taxon>Bacteria</taxon>
        <taxon>Pseudomonadati</taxon>
        <taxon>Pseudomonadota</taxon>
        <taxon>Alphaproteobacteria</taxon>
        <taxon>Sphingomonadales</taxon>
        <taxon>Sphingomonadaceae</taxon>
        <taxon>Tardibacter</taxon>
    </lineage>
</organism>
<feature type="region of interest" description="Disordered" evidence="1">
    <location>
        <begin position="48"/>
        <end position="67"/>
    </location>
</feature>
<sequence length="222" mass="23258">MADELNMNDPKVKAAIKEAVAAAVAEATEGLEAKNAELLTEKKDLQKKLRQQQDIKPEDLQAAEDARDKALSDLAEVQKQVKALTTERDKAVKALETENGFTQRLLIQDGLKTALLANGVKDEDFIDSLTAKFSGGASIKVDGDSRLAMYGDKPLGDFIKEWAASDTGKKFVAAPGNSGGGAGGGGQGGGGKTVTRQQWDGMDHGARAAFAKDGGKVVDAAA</sequence>
<dbReference type="STRING" id="1921510.BSL82_01250"/>
<dbReference type="RefSeq" id="WP_072595666.1">
    <property type="nucleotide sequence ID" value="NZ_CP018221.1"/>
</dbReference>
<dbReference type="Proteomes" id="UP000182063">
    <property type="component" value="Chromosome"/>
</dbReference>
<protein>
    <submittedName>
        <fullName evidence="2">Uncharacterized protein</fullName>
    </submittedName>
</protein>
<dbReference type="KEGG" id="sphj:BSL82_01250"/>
<feature type="compositionally biased region" description="Gly residues" evidence="1">
    <location>
        <begin position="177"/>
        <end position="192"/>
    </location>
</feature>
<dbReference type="EMBL" id="CP018221">
    <property type="protein sequence ID" value="API58090.1"/>
    <property type="molecule type" value="Genomic_DNA"/>
</dbReference>
<dbReference type="OrthoDB" id="9762420at2"/>
<reference evidence="3" key="1">
    <citation type="submission" date="2016-11" db="EMBL/GenBank/DDBJ databases">
        <title>Complete Genome Sequence of alachlor-degrading Sphingomonas sp. strain JJ-A5.</title>
        <authorList>
            <person name="Lee H."/>
            <person name="Ka J.-O."/>
        </authorList>
    </citation>
    <scope>NUCLEOTIDE SEQUENCE [LARGE SCALE GENOMIC DNA]</scope>
    <source>
        <strain evidence="3">JJ-A5</strain>
    </source>
</reference>
<evidence type="ECO:0000256" key="1">
    <source>
        <dbReference type="SAM" id="MobiDB-lite"/>
    </source>
</evidence>
<name>A0A1L3ZR53_9SPHN</name>
<dbReference type="AlphaFoldDB" id="A0A1L3ZR53"/>
<accession>A0A1L3ZR53</accession>
<feature type="region of interest" description="Disordered" evidence="1">
    <location>
        <begin position="173"/>
        <end position="205"/>
    </location>
</feature>
<keyword evidence="3" id="KW-1185">Reference proteome</keyword>
<evidence type="ECO:0000313" key="3">
    <source>
        <dbReference type="Proteomes" id="UP000182063"/>
    </source>
</evidence>
<proteinExistence type="predicted"/>